<dbReference type="EMBL" id="JBHTBS010000020">
    <property type="protein sequence ID" value="MFC7339582.1"/>
    <property type="molecule type" value="Genomic_DNA"/>
</dbReference>
<sequence>MQTYPQIRDLIAPLMDEGMIIGLRAQGLSVDLVDGKVTAKALQLVTMMESTVTLVADVQEVFTIHHPPCDTGEDGVEPAYDERLTYNFLRVTSEYDGDLTGSVGLVYGPIKGIDLLSQPVEIRSDEGISTCQRFAGIQFTLDERMMGGRRFCYRIVQKPASDLLEVSQLEDPGDLRSLAVVE</sequence>
<name>A0ABW2LAX5_9BACT</name>
<keyword evidence="2" id="KW-1185">Reference proteome</keyword>
<evidence type="ECO:0000313" key="1">
    <source>
        <dbReference type="EMBL" id="MFC7339582.1"/>
    </source>
</evidence>
<proteinExistence type="predicted"/>
<dbReference type="Proteomes" id="UP001596472">
    <property type="component" value="Unassembled WGS sequence"/>
</dbReference>
<comment type="caution">
    <text evidence="1">The sequence shown here is derived from an EMBL/GenBank/DDBJ whole genome shotgun (WGS) entry which is preliminary data.</text>
</comment>
<reference evidence="2" key="1">
    <citation type="journal article" date="2019" name="Int. J. Syst. Evol. Microbiol.">
        <title>The Global Catalogue of Microorganisms (GCM) 10K type strain sequencing project: providing services to taxonomists for standard genome sequencing and annotation.</title>
        <authorList>
            <consortium name="The Broad Institute Genomics Platform"/>
            <consortium name="The Broad Institute Genome Sequencing Center for Infectious Disease"/>
            <person name="Wu L."/>
            <person name="Ma J."/>
        </authorList>
    </citation>
    <scope>NUCLEOTIDE SEQUENCE [LARGE SCALE GENOMIC DNA]</scope>
    <source>
        <strain evidence="2">CGMCC 4.1467</strain>
    </source>
</reference>
<organism evidence="1 2">
    <name type="scientific">Haloferula chungangensis</name>
    <dbReference type="NCBI Taxonomy" id="1048331"/>
    <lineage>
        <taxon>Bacteria</taxon>
        <taxon>Pseudomonadati</taxon>
        <taxon>Verrucomicrobiota</taxon>
        <taxon>Verrucomicrobiia</taxon>
        <taxon>Verrucomicrobiales</taxon>
        <taxon>Verrucomicrobiaceae</taxon>
        <taxon>Haloferula</taxon>
    </lineage>
</organism>
<dbReference type="RefSeq" id="WP_379716680.1">
    <property type="nucleotide sequence ID" value="NZ_JBHTBS010000020.1"/>
</dbReference>
<protein>
    <submittedName>
        <fullName evidence="1">Uncharacterized protein</fullName>
    </submittedName>
</protein>
<accession>A0ABW2LAX5</accession>
<evidence type="ECO:0000313" key="2">
    <source>
        <dbReference type="Proteomes" id="UP001596472"/>
    </source>
</evidence>
<gene>
    <name evidence="1" type="ORF">ACFQY0_20500</name>
</gene>